<evidence type="ECO:0000313" key="3">
    <source>
        <dbReference type="EMBL" id="MBE6834389.1"/>
    </source>
</evidence>
<feature type="domain" description="YcxB-like C-terminal" evidence="2">
    <location>
        <begin position="114"/>
        <end position="174"/>
    </location>
</feature>
<evidence type="ECO:0000256" key="1">
    <source>
        <dbReference type="SAM" id="Phobius"/>
    </source>
</evidence>
<proteinExistence type="predicted"/>
<organism evidence="3 4">
    <name type="scientific">Faecalispora sporosphaeroides</name>
    <dbReference type="NCBI Taxonomy" id="1549"/>
    <lineage>
        <taxon>Bacteria</taxon>
        <taxon>Bacillati</taxon>
        <taxon>Bacillota</taxon>
        <taxon>Clostridia</taxon>
        <taxon>Eubacteriales</taxon>
        <taxon>Oscillospiraceae</taxon>
        <taxon>Faecalispora</taxon>
    </lineage>
</organism>
<dbReference type="InterPro" id="IPR025588">
    <property type="entry name" value="YcxB-like_C"/>
</dbReference>
<dbReference type="AlphaFoldDB" id="A0A928Q3F5"/>
<comment type="caution">
    <text evidence="3">The sequence shown here is derived from an EMBL/GenBank/DDBJ whole genome shotgun (WGS) entry which is preliminary data.</text>
</comment>
<accession>A0A928Q3F5</accession>
<sequence>MTRREQGGHQAVVSFLLTREDYVNSKQAAARAACRPAEIHFLRWAGFLLVVTGIVLRVFFAVNGYSRVLSTLTVLLGTAIGFAIDSWQPALIRYQAQRYYDTHGERMLAQTMIFDEETMSIQTDRYRVQLPYSHLYRVYEDGKMFLLYTAQNELWALPKRALPPWDLIKVRELLKRNENYKREGVR</sequence>
<keyword evidence="1" id="KW-0812">Transmembrane</keyword>
<dbReference type="Pfam" id="PF14317">
    <property type="entry name" value="YcxB"/>
    <property type="match status" value="1"/>
</dbReference>
<keyword evidence="1" id="KW-0472">Membrane</keyword>
<evidence type="ECO:0000313" key="4">
    <source>
        <dbReference type="Proteomes" id="UP000754750"/>
    </source>
</evidence>
<feature type="transmembrane region" description="Helical" evidence="1">
    <location>
        <begin position="41"/>
        <end position="62"/>
    </location>
</feature>
<dbReference type="Proteomes" id="UP000754750">
    <property type="component" value="Unassembled WGS sequence"/>
</dbReference>
<dbReference type="RefSeq" id="WP_326840854.1">
    <property type="nucleotide sequence ID" value="NZ_SVNY01000007.1"/>
</dbReference>
<feature type="transmembrane region" description="Helical" evidence="1">
    <location>
        <begin position="68"/>
        <end position="87"/>
    </location>
</feature>
<protein>
    <submittedName>
        <fullName evidence="3">YcxB family protein</fullName>
    </submittedName>
</protein>
<dbReference type="EMBL" id="SVNY01000007">
    <property type="protein sequence ID" value="MBE6834389.1"/>
    <property type="molecule type" value="Genomic_DNA"/>
</dbReference>
<name>A0A928Q3F5_9FIRM</name>
<gene>
    <name evidence="3" type="ORF">E7512_12580</name>
</gene>
<evidence type="ECO:0000259" key="2">
    <source>
        <dbReference type="Pfam" id="PF14317"/>
    </source>
</evidence>
<keyword evidence="1" id="KW-1133">Transmembrane helix</keyword>
<reference evidence="3" key="1">
    <citation type="submission" date="2019-04" db="EMBL/GenBank/DDBJ databases">
        <title>Evolution of Biomass-Degrading Anaerobic Consortia Revealed by Metagenomics.</title>
        <authorList>
            <person name="Peng X."/>
        </authorList>
    </citation>
    <scope>NUCLEOTIDE SEQUENCE</scope>
    <source>
        <strain evidence="3">SIG551</strain>
    </source>
</reference>